<sequence>MKPGDAQKSSTAHKKQPHHLPSGSPCSPCFSRKTRLTDGEFCLSTFNCKGLLRKVTTVNAIKRQPQALQGAMFLLNPSTVFPLNYLITSI</sequence>
<feature type="region of interest" description="Disordered" evidence="1">
    <location>
        <begin position="1"/>
        <end position="28"/>
    </location>
</feature>
<reference evidence="2 3" key="1">
    <citation type="submission" date="2018-12" db="EMBL/GenBank/DDBJ databases">
        <title>Food and Water Safety Consortium.</title>
        <authorList>
            <person name="Tyson S."/>
            <person name="Peterson C.-L."/>
            <person name="Olson A."/>
            <person name="Tyler S."/>
            <person name="Cabral J."/>
            <person name="Lynch T."/>
            <person name="Knox N."/>
            <person name="Van Domselaar G."/>
            <person name="Graham M."/>
        </authorList>
    </citation>
    <scope>NUCLEOTIDE SEQUENCE [LARGE SCALE GENOMIC DNA]</scope>
    <source>
        <strain evidence="2 3">FWSEC0118</strain>
        <plasmid evidence="2">unnamed2</plasmid>
    </source>
</reference>
<dbReference type="Proteomes" id="UP000309937">
    <property type="component" value="Unassembled WGS sequence"/>
</dbReference>
<protein>
    <submittedName>
        <fullName evidence="2">Uncharacterized protein</fullName>
    </submittedName>
</protein>
<comment type="caution">
    <text evidence="2">The sequence shown here is derived from an EMBL/GenBank/DDBJ whole genome shotgun (WGS) entry which is preliminary data.</text>
</comment>
<keyword evidence="2" id="KW-0614">Plasmid</keyword>
<dbReference type="EMBL" id="RRGJ01000135">
    <property type="protein sequence ID" value="TJQ05951.1"/>
    <property type="molecule type" value="Genomic_DNA"/>
</dbReference>
<accession>A0A2A6Q558</accession>
<evidence type="ECO:0000256" key="1">
    <source>
        <dbReference type="SAM" id="MobiDB-lite"/>
    </source>
</evidence>
<geneLocation type="plasmid" evidence="2">
    <name>unnamed2</name>
</geneLocation>
<proteinExistence type="predicted"/>
<name>A0A2A6Q558_ECOLX</name>
<accession>A0A2A2XK33</accession>
<organism evidence="2 3">
    <name type="scientific">Escherichia coli</name>
    <dbReference type="NCBI Taxonomy" id="562"/>
    <lineage>
        <taxon>Bacteria</taxon>
        <taxon>Pseudomonadati</taxon>
        <taxon>Pseudomonadota</taxon>
        <taxon>Gammaproteobacteria</taxon>
        <taxon>Enterobacterales</taxon>
        <taxon>Enterobacteriaceae</taxon>
        <taxon>Escherichia</taxon>
    </lineage>
</organism>
<gene>
    <name evidence="2" type="ORF">C9Z68_26690</name>
</gene>
<evidence type="ECO:0000313" key="2">
    <source>
        <dbReference type="EMBL" id="TJQ05951.1"/>
    </source>
</evidence>
<evidence type="ECO:0000313" key="3">
    <source>
        <dbReference type="Proteomes" id="UP000309937"/>
    </source>
</evidence>
<dbReference type="AlphaFoldDB" id="A0A2A6Q558"/>